<name>A0A0B0PQR9_GOSAR</name>
<proteinExistence type="predicted"/>
<gene>
    <name evidence="1" type="ORF">F383_32756</name>
</gene>
<dbReference type="EMBL" id="KN433709">
    <property type="protein sequence ID" value="KHG25761.1"/>
    <property type="molecule type" value="Genomic_DNA"/>
</dbReference>
<protein>
    <submittedName>
        <fullName evidence="1">Uncharacterized protein</fullName>
    </submittedName>
</protein>
<evidence type="ECO:0000313" key="1">
    <source>
        <dbReference type="EMBL" id="KHG25761.1"/>
    </source>
</evidence>
<accession>A0A0B0PQR9</accession>
<dbReference type="AlphaFoldDB" id="A0A0B0PQR9"/>
<evidence type="ECO:0000313" key="2">
    <source>
        <dbReference type="Proteomes" id="UP000032142"/>
    </source>
</evidence>
<dbReference type="Proteomes" id="UP000032142">
    <property type="component" value="Unassembled WGS sequence"/>
</dbReference>
<sequence length="29" mass="3097">MALASGVGTALTWRSFWNCSCGAEVPRKP</sequence>
<organism evidence="1 2">
    <name type="scientific">Gossypium arboreum</name>
    <name type="common">Tree cotton</name>
    <name type="synonym">Gossypium nanking</name>
    <dbReference type="NCBI Taxonomy" id="29729"/>
    <lineage>
        <taxon>Eukaryota</taxon>
        <taxon>Viridiplantae</taxon>
        <taxon>Streptophyta</taxon>
        <taxon>Embryophyta</taxon>
        <taxon>Tracheophyta</taxon>
        <taxon>Spermatophyta</taxon>
        <taxon>Magnoliopsida</taxon>
        <taxon>eudicotyledons</taxon>
        <taxon>Gunneridae</taxon>
        <taxon>Pentapetalae</taxon>
        <taxon>rosids</taxon>
        <taxon>malvids</taxon>
        <taxon>Malvales</taxon>
        <taxon>Malvaceae</taxon>
        <taxon>Malvoideae</taxon>
        <taxon>Gossypium</taxon>
    </lineage>
</organism>
<reference evidence="2" key="1">
    <citation type="submission" date="2014-09" db="EMBL/GenBank/DDBJ databases">
        <authorList>
            <person name="Mudge J."/>
            <person name="Ramaraj T."/>
            <person name="Lindquist I.E."/>
            <person name="Bharti A.K."/>
            <person name="Sundararajan A."/>
            <person name="Cameron C.T."/>
            <person name="Woodward J.E."/>
            <person name="May G.D."/>
            <person name="Brubaker C."/>
            <person name="Broadhvest J."/>
            <person name="Wilkins T.A."/>
        </authorList>
    </citation>
    <scope>NUCLEOTIDE SEQUENCE</scope>
    <source>
        <strain evidence="2">cv. AKA8401</strain>
    </source>
</reference>
<keyword evidence="2" id="KW-1185">Reference proteome</keyword>